<evidence type="ECO:0008006" key="4">
    <source>
        <dbReference type="Google" id="ProtNLM"/>
    </source>
</evidence>
<keyword evidence="3" id="KW-1185">Reference proteome</keyword>
<proteinExistence type="predicted"/>
<evidence type="ECO:0000313" key="3">
    <source>
        <dbReference type="Proteomes" id="UP001157114"/>
    </source>
</evidence>
<protein>
    <recommendedName>
        <fullName evidence="4">DUF58 domain-containing protein</fullName>
    </recommendedName>
</protein>
<keyword evidence="1" id="KW-0472">Membrane</keyword>
<feature type="transmembrane region" description="Helical" evidence="1">
    <location>
        <begin position="30"/>
        <end position="47"/>
    </location>
</feature>
<evidence type="ECO:0000256" key="1">
    <source>
        <dbReference type="SAM" id="Phobius"/>
    </source>
</evidence>
<dbReference type="RefSeq" id="WP_284238409.1">
    <property type="nucleotide sequence ID" value="NZ_BSSQ01000008.1"/>
</dbReference>
<keyword evidence="1" id="KW-0812">Transmembrane</keyword>
<comment type="caution">
    <text evidence="2">The sequence shown here is derived from an EMBL/GenBank/DDBJ whole genome shotgun (WGS) entry which is preliminary data.</text>
</comment>
<reference evidence="2 3" key="1">
    <citation type="submission" date="2023-03" db="EMBL/GenBank/DDBJ databases">
        <title>Draft genome sequence of the bacteria which degrade cell wall of Tricholomamatutake.</title>
        <authorList>
            <person name="Konishi Y."/>
            <person name="Fukuta Y."/>
            <person name="Shirasaka N."/>
        </authorList>
    </citation>
    <scope>NUCLEOTIDE SEQUENCE [LARGE SCALE GENOMIC DNA]</scope>
    <source>
        <strain evidence="3">mu1</strain>
    </source>
</reference>
<accession>A0ABQ6GDJ5</accession>
<sequence>MFLAQRIAGFAAVVFGLIMMILGLFWQGAIVAFAGFVLASLAELVLVQQSKYHLALGLPYKDEQINLMLKRSTPVKVSSGGLSIHPLDGTAYPLLQLHGDYYLRAKAFIAYIEQNETEYRFAFPDVEPVLLASEPRCRQGSSLFQFNDQVFVKLSALPLAIQLEGDRLRIEVQSRSAQL</sequence>
<organism evidence="2 3">
    <name type="scientific">Paenibacillus glycanilyticus</name>
    <dbReference type="NCBI Taxonomy" id="126569"/>
    <lineage>
        <taxon>Bacteria</taxon>
        <taxon>Bacillati</taxon>
        <taxon>Bacillota</taxon>
        <taxon>Bacilli</taxon>
        <taxon>Bacillales</taxon>
        <taxon>Paenibacillaceae</taxon>
        <taxon>Paenibacillus</taxon>
    </lineage>
</organism>
<gene>
    <name evidence="2" type="ORF">MU1_20010</name>
</gene>
<feature type="transmembrane region" description="Helical" evidence="1">
    <location>
        <begin position="7"/>
        <end position="24"/>
    </location>
</feature>
<dbReference type="Proteomes" id="UP001157114">
    <property type="component" value="Unassembled WGS sequence"/>
</dbReference>
<keyword evidence="1" id="KW-1133">Transmembrane helix</keyword>
<name>A0ABQ6GDJ5_9BACL</name>
<evidence type="ECO:0000313" key="2">
    <source>
        <dbReference type="EMBL" id="GLX67656.1"/>
    </source>
</evidence>
<dbReference type="EMBL" id="BSSQ01000008">
    <property type="protein sequence ID" value="GLX67656.1"/>
    <property type="molecule type" value="Genomic_DNA"/>
</dbReference>